<organismHost>
    <name type="scientific">Pyramimonas plurioculata</name>
    <dbReference type="NCBI Taxonomy" id="36893"/>
</organismHost>
<dbReference type="EMBL" id="MT663543">
    <property type="protein sequence ID" value="QOI90647.1"/>
    <property type="molecule type" value="Genomic_DNA"/>
</dbReference>
<dbReference type="SUPFAM" id="SSF82199">
    <property type="entry name" value="SET domain"/>
    <property type="match status" value="1"/>
</dbReference>
<dbReference type="Pfam" id="PF00856">
    <property type="entry name" value="SET"/>
    <property type="match status" value="1"/>
</dbReference>
<organism evidence="2">
    <name type="scientific">Pyramimonas orientalis virus</name>
    <name type="common">PoV01</name>
    <dbReference type="NCBI Taxonomy" id="455367"/>
    <lineage>
        <taxon>Viruses</taxon>
        <taxon>Varidnaviria</taxon>
        <taxon>Bamfordvirae</taxon>
        <taxon>Nucleocytoviricota</taxon>
        <taxon>Megaviricetes</taxon>
        <taxon>Imitervirales</taxon>
        <taxon>Allomimiviridae</taxon>
        <taxon>Heliosvirus</taxon>
        <taxon>Heliosvirus raunefjordenense</taxon>
    </lineage>
</organism>
<proteinExistence type="predicted"/>
<feature type="domain" description="SET" evidence="1">
    <location>
        <begin position="37"/>
        <end position="168"/>
    </location>
</feature>
<evidence type="ECO:0000259" key="1">
    <source>
        <dbReference type="PROSITE" id="PS50280"/>
    </source>
</evidence>
<protein>
    <submittedName>
        <fullName evidence="2">SET domain-containing protein</fullName>
    </submittedName>
</protein>
<evidence type="ECO:0000313" key="2">
    <source>
        <dbReference type="EMBL" id="QOI90647.1"/>
    </source>
</evidence>
<sequence length="169" mass="19158">MTIRVYVCYTGLKSRYELSYNQANKLDRIGVFRDDELYVEVSVSSIHGAGYGLFAKTRLLAGDAIGVYPGRRIGVGEITEANKPYLLNVGKDVYLDGWLVAHSIYEQQLDRIVGVELSTLLCFTNHVSRSSGRENIRPTKSRGGHYYEPTFYAVQNIEVGDELLWTYIY</sequence>
<dbReference type="Gene3D" id="2.170.270.10">
    <property type="entry name" value="SET domain"/>
    <property type="match status" value="1"/>
</dbReference>
<accession>A0A7M3UPF8</accession>
<reference evidence="2" key="1">
    <citation type="submission" date="2020-06" db="EMBL/GenBank/DDBJ databases">
        <title>Lateral gene transfer of anion-conducting channel rhodopsins between green algae and giant viruses.</title>
        <authorList>
            <person name="Rozenberg A."/>
            <person name="Oppermann J."/>
            <person name="Wietek J."/>
            <person name="Fernandez Lahore R.G."/>
            <person name="Sandaa R.-A."/>
            <person name="Bratbak G."/>
            <person name="Hegemann P."/>
            <person name="Beja O."/>
        </authorList>
    </citation>
    <scope>NUCLEOTIDE SEQUENCE</scope>
    <source>
        <strain evidence="2">01B</strain>
    </source>
</reference>
<gene>
    <name evidence="2" type="ORF">HWQ62_00516</name>
</gene>
<name>A0A7M3UPF8_POV01</name>
<dbReference type="PROSITE" id="PS50280">
    <property type="entry name" value="SET"/>
    <property type="match status" value="1"/>
</dbReference>
<dbReference type="InterPro" id="IPR046341">
    <property type="entry name" value="SET_dom_sf"/>
</dbReference>
<dbReference type="InterPro" id="IPR001214">
    <property type="entry name" value="SET_dom"/>
</dbReference>